<dbReference type="InterPro" id="IPR009229">
    <property type="entry name" value="AgrD"/>
</dbReference>
<keyword evidence="2" id="KW-1185">Reference proteome</keyword>
<sequence>MKKLQNKSGAIIANMAKAVTTMNVNSACMCFAHQPKLPETAKKLRKF</sequence>
<protein>
    <submittedName>
        <fullName evidence="1">Cyclic lactone autoinducer peptide</fullName>
    </submittedName>
</protein>
<proteinExistence type="predicted"/>
<organism evidence="1 2">
    <name type="scientific">Mobilisporobacter senegalensis</name>
    <dbReference type="NCBI Taxonomy" id="1329262"/>
    <lineage>
        <taxon>Bacteria</taxon>
        <taxon>Bacillati</taxon>
        <taxon>Bacillota</taxon>
        <taxon>Clostridia</taxon>
        <taxon>Lachnospirales</taxon>
        <taxon>Lachnospiraceae</taxon>
        <taxon>Mobilisporobacter</taxon>
    </lineage>
</organism>
<dbReference type="OrthoDB" id="1922077at2"/>
<accession>A0A3N1XEY1</accession>
<name>A0A3N1XEY1_9FIRM</name>
<gene>
    <name evidence="1" type="ORF">EDD66_11115</name>
</gene>
<evidence type="ECO:0000313" key="2">
    <source>
        <dbReference type="Proteomes" id="UP000273083"/>
    </source>
</evidence>
<dbReference type="Proteomes" id="UP000273083">
    <property type="component" value="Unassembled WGS sequence"/>
</dbReference>
<dbReference type="NCBIfam" id="TIGR04223">
    <property type="entry name" value="quorum_AgrD"/>
    <property type="match status" value="1"/>
</dbReference>
<comment type="caution">
    <text evidence="1">The sequence shown here is derived from an EMBL/GenBank/DDBJ whole genome shotgun (WGS) entry which is preliminary data.</text>
</comment>
<reference evidence="1 2" key="1">
    <citation type="submission" date="2018-11" db="EMBL/GenBank/DDBJ databases">
        <title>Genomic Encyclopedia of Type Strains, Phase IV (KMG-IV): sequencing the most valuable type-strain genomes for metagenomic binning, comparative biology and taxonomic classification.</title>
        <authorList>
            <person name="Goeker M."/>
        </authorList>
    </citation>
    <scope>NUCLEOTIDE SEQUENCE [LARGE SCALE GENOMIC DNA]</scope>
    <source>
        <strain evidence="1 2">DSM 26537</strain>
    </source>
</reference>
<dbReference type="RefSeq" id="WP_123610400.1">
    <property type="nucleotide sequence ID" value="NZ_RJVG01000011.1"/>
</dbReference>
<dbReference type="AlphaFoldDB" id="A0A3N1XEY1"/>
<evidence type="ECO:0000313" key="1">
    <source>
        <dbReference type="EMBL" id="ROR25254.1"/>
    </source>
</evidence>
<dbReference type="EMBL" id="RJVG01000011">
    <property type="protein sequence ID" value="ROR25254.1"/>
    <property type="molecule type" value="Genomic_DNA"/>
</dbReference>